<protein>
    <submittedName>
        <fullName evidence="1">Uncharacterized protein</fullName>
    </submittedName>
</protein>
<sequence>MSACRFLSFCPPDIQPNSRIIALCGANDWHDNASPRRMDTFPSSNQLWLTCLDPKILVRSSDRRVVLDEVSLDRIEVSKNICVIPLKDLLERFLATISSETQIAVRENQPILVIVFGHGKESNFGVAIGAHVRITISPTRMLSISGMAAVNDNETNRAWTYSQSCGRAASSVYATVVFNALVNMSKMSSLNKEQDPFYSAHGISFSAQDDKWHLEWRTRSGLSLLEYEKKWKELREVSSIQFLEEPCESTGALGFTGSIGRGYHNVVKAKARAYMDSFPSPDNIAAHNNHWQLRQLLRGEKYPEEILSDLNDTLDYSLSAMTLASQYVSLLDIQFSECHMFDTETWRNDLAWRLANDSDSEDANSRQQKFNEYLPIIFIESSLSIDKTHDRIHRLVKFKEGAQRFLITMPLAEAMMNDDNVVRQRDRFFETVEEVRTRLRSSYFSQGTGKSLPS</sequence>
<organism evidence="1 2">
    <name type="scientific">Aspergillus avenaceus</name>
    <dbReference type="NCBI Taxonomy" id="36643"/>
    <lineage>
        <taxon>Eukaryota</taxon>
        <taxon>Fungi</taxon>
        <taxon>Dikarya</taxon>
        <taxon>Ascomycota</taxon>
        <taxon>Pezizomycotina</taxon>
        <taxon>Eurotiomycetes</taxon>
        <taxon>Eurotiomycetidae</taxon>
        <taxon>Eurotiales</taxon>
        <taxon>Aspergillaceae</taxon>
        <taxon>Aspergillus</taxon>
        <taxon>Aspergillus subgen. Circumdati</taxon>
    </lineage>
</organism>
<reference evidence="1 2" key="1">
    <citation type="submission" date="2019-04" db="EMBL/GenBank/DDBJ databases">
        <title>Friends and foes A comparative genomics study of 23 Aspergillus species from section Flavi.</title>
        <authorList>
            <consortium name="DOE Joint Genome Institute"/>
            <person name="Kjaerbolling I."/>
            <person name="Vesth T."/>
            <person name="Frisvad J.C."/>
            <person name="Nybo J.L."/>
            <person name="Theobald S."/>
            <person name="Kildgaard S."/>
            <person name="Isbrandt T."/>
            <person name="Kuo A."/>
            <person name="Sato A."/>
            <person name="Lyhne E.K."/>
            <person name="Kogle M.E."/>
            <person name="Wiebenga A."/>
            <person name="Kun R.S."/>
            <person name="Lubbers R.J."/>
            <person name="Makela M.R."/>
            <person name="Barry K."/>
            <person name="Chovatia M."/>
            <person name="Clum A."/>
            <person name="Daum C."/>
            <person name="Haridas S."/>
            <person name="He G."/>
            <person name="LaButti K."/>
            <person name="Lipzen A."/>
            <person name="Mondo S."/>
            <person name="Riley R."/>
            <person name="Salamov A."/>
            <person name="Simmons B.A."/>
            <person name="Magnuson J.K."/>
            <person name="Henrissat B."/>
            <person name="Mortensen U.H."/>
            <person name="Larsen T.O."/>
            <person name="Devries R.P."/>
            <person name="Grigoriev I.V."/>
            <person name="Machida M."/>
            <person name="Baker S.E."/>
            <person name="Andersen M.R."/>
        </authorList>
    </citation>
    <scope>NUCLEOTIDE SEQUENCE [LARGE SCALE GENOMIC DNA]</scope>
    <source>
        <strain evidence="1 2">IBT 18842</strain>
    </source>
</reference>
<dbReference type="AlphaFoldDB" id="A0A5N6U6R0"/>
<evidence type="ECO:0000313" key="1">
    <source>
        <dbReference type="EMBL" id="KAE8154254.1"/>
    </source>
</evidence>
<dbReference type="OrthoDB" id="3000060at2759"/>
<dbReference type="Proteomes" id="UP000325780">
    <property type="component" value="Unassembled WGS sequence"/>
</dbReference>
<evidence type="ECO:0000313" key="2">
    <source>
        <dbReference type="Proteomes" id="UP000325780"/>
    </source>
</evidence>
<gene>
    <name evidence="1" type="ORF">BDV25DRAFT_172643</name>
</gene>
<name>A0A5N6U6R0_ASPAV</name>
<dbReference type="EMBL" id="ML742031">
    <property type="protein sequence ID" value="KAE8154254.1"/>
    <property type="molecule type" value="Genomic_DNA"/>
</dbReference>
<proteinExistence type="predicted"/>
<accession>A0A5N6U6R0</accession>
<keyword evidence="2" id="KW-1185">Reference proteome</keyword>